<dbReference type="PANTHER" id="PTHR34821">
    <property type="entry name" value="INNER MEMBRANE PROTEIN YDCZ"/>
    <property type="match status" value="1"/>
</dbReference>
<gene>
    <name evidence="2" type="ORF">HP397_01040</name>
</gene>
<dbReference type="PANTHER" id="PTHR34821:SF2">
    <property type="entry name" value="INNER MEMBRANE PROTEIN YDCZ"/>
    <property type="match status" value="1"/>
</dbReference>
<sequence length="149" mass="16282">MEKNIIYILLAIFAGIVVTLQGPINVELGKSLGSDYWAALASFVIGTIFLILFMVITGQKAPTFAQFVNTSWWKYLGAITGAIYVLSVITIIPALGVGFATILLMFSQLVMAMIIDHYGLFGYAVKTFSFERMIGVALMAAGIFLINRK</sequence>
<dbReference type="EMBL" id="JABMKT010000002">
    <property type="protein sequence ID" value="NYV27412.1"/>
    <property type="molecule type" value="Genomic_DNA"/>
</dbReference>
<dbReference type="Proteomes" id="UP000526184">
    <property type="component" value="Unassembled WGS sequence"/>
</dbReference>
<feature type="transmembrane region" description="Helical" evidence="1">
    <location>
        <begin position="76"/>
        <end position="107"/>
    </location>
</feature>
<dbReference type="AlphaFoldDB" id="A0A7Z0T9Y5"/>
<feature type="transmembrane region" description="Helical" evidence="1">
    <location>
        <begin position="127"/>
        <end position="146"/>
    </location>
</feature>
<keyword evidence="1" id="KW-0472">Membrane</keyword>
<dbReference type="InterPro" id="IPR006750">
    <property type="entry name" value="YdcZ"/>
</dbReference>
<keyword evidence="1" id="KW-1133">Transmembrane helix</keyword>
<feature type="transmembrane region" description="Helical" evidence="1">
    <location>
        <begin position="36"/>
        <end position="56"/>
    </location>
</feature>
<evidence type="ECO:0000256" key="1">
    <source>
        <dbReference type="SAM" id="Phobius"/>
    </source>
</evidence>
<proteinExistence type="predicted"/>
<keyword evidence="3" id="KW-1185">Reference proteome</keyword>
<name>A0A7Z0T9Y5_9FUSO</name>
<comment type="caution">
    <text evidence="2">The sequence shown here is derived from an EMBL/GenBank/DDBJ whole genome shotgun (WGS) entry which is preliminary data.</text>
</comment>
<protein>
    <submittedName>
        <fullName evidence="2">DMT family transporter</fullName>
    </submittedName>
</protein>
<dbReference type="Pfam" id="PF04657">
    <property type="entry name" value="DMT_YdcZ"/>
    <property type="match status" value="1"/>
</dbReference>
<organism evidence="2 3">
    <name type="scientific">Streptobacillus felis</name>
    <dbReference type="NCBI Taxonomy" id="1384509"/>
    <lineage>
        <taxon>Bacteria</taxon>
        <taxon>Fusobacteriati</taxon>
        <taxon>Fusobacteriota</taxon>
        <taxon>Fusobacteriia</taxon>
        <taxon>Fusobacteriales</taxon>
        <taxon>Leptotrichiaceae</taxon>
        <taxon>Streptobacillus</taxon>
    </lineage>
</organism>
<feature type="transmembrane region" description="Helical" evidence="1">
    <location>
        <begin position="5"/>
        <end position="24"/>
    </location>
</feature>
<evidence type="ECO:0000313" key="2">
    <source>
        <dbReference type="EMBL" id="NYV27412.1"/>
    </source>
</evidence>
<accession>A0A7Z0T9Y5</accession>
<reference evidence="2 3" key="1">
    <citation type="submission" date="2020-05" db="EMBL/GenBank/DDBJ databases">
        <title>Streptobacillus felis strain LHL191014123.</title>
        <authorList>
            <person name="Fawzy A."/>
            <person name="Rau J."/>
            <person name="Risse K."/>
            <person name="Schauerte N."/>
            <person name="Geiger C."/>
            <person name="Blom J."/>
            <person name="Imirzalioglu C."/>
            <person name="Falgenhauer J."/>
            <person name="Bach A."/>
            <person name="Herden C."/>
            <person name="Eisenberg T."/>
        </authorList>
    </citation>
    <scope>NUCLEOTIDE SEQUENCE [LARGE SCALE GENOMIC DNA]</scope>
    <source>
        <strain evidence="2 3">LHL191014123</strain>
    </source>
</reference>
<keyword evidence="1" id="KW-0812">Transmembrane</keyword>
<dbReference type="GO" id="GO:0005886">
    <property type="term" value="C:plasma membrane"/>
    <property type="evidence" value="ECO:0007669"/>
    <property type="project" value="TreeGrafter"/>
</dbReference>
<dbReference type="RefSeq" id="WP_180135328.1">
    <property type="nucleotide sequence ID" value="NZ_JABMKT010000002.1"/>
</dbReference>
<evidence type="ECO:0000313" key="3">
    <source>
        <dbReference type="Proteomes" id="UP000526184"/>
    </source>
</evidence>